<dbReference type="Pfam" id="PF14330">
    <property type="entry name" value="DUF4387"/>
    <property type="match status" value="1"/>
</dbReference>
<accession>A0ABR0EXW2</accession>
<evidence type="ECO:0000256" key="1">
    <source>
        <dbReference type="SAM" id="MobiDB-lite"/>
    </source>
</evidence>
<name>A0ABR0EXW2_ZASCE</name>
<feature type="domain" description="Acyclic terpene utilisation N-terminal" evidence="2">
    <location>
        <begin position="188"/>
        <end position="404"/>
    </location>
</feature>
<dbReference type="EMBL" id="JAXOVC010000001">
    <property type="protein sequence ID" value="KAK4506506.1"/>
    <property type="molecule type" value="Genomic_DNA"/>
</dbReference>
<evidence type="ECO:0000313" key="5">
    <source>
        <dbReference type="Proteomes" id="UP001305779"/>
    </source>
</evidence>
<dbReference type="Pfam" id="PF07287">
    <property type="entry name" value="AtuA"/>
    <property type="match status" value="1"/>
</dbReference>
<evidence type="ECO:0000313" key="4">
    <source>
        <dbReference type="EMBL" id="KAK4506506.1"/>
    </source>
</evidence>
<comment type="caution">
    <text evidence="4">The sequence shown here is derived from an EMBL/GenBank/DDBJ whole genome shotgun (WGS) entry which is preliminary data.</text>
</comment>
<organism evidence="4 5">
    <name type="scientific">Zasmidium cellare</name>
    <name type="common">Wine cellar mold</name>
    <name type="synonym">Racodium cellare</name>
    <dbReference type="NCBI Taxonomy" id="395010"/>
    <lineage>
        <taxon>Eukaryota</taxon>
        <taxon>Fungi</taxon>
        <taxon>Dikarya</taxon>
        <taxon>Ascomycota</taxon>
        <taxon>Pezizomycotina</taxon>
        <taxon>Dothideomycetes</taxon>
        <taxon>Dothideomycetidae</taxon>
        <taxon>Mycosphaerellales</taxon>
        <taxon>Mycosphaerellaceae</taxon>
        <taxon>Zasmidium</taxon>
    </lineage>
</organism>
<feature type="domain" description="DUF4387" evidence="3">
    <location>
        <begin position="551"/>
        <end position="652"/>
    </location>
</feature>
<evidence type="ECO:0000259" key="3">
    <source>
        <dbReference type="Pfam" id="PF14330"/>
    </source>
</evidence>
<protein>
    <recommendedName>
        <fullName evidence="6">Caib baif family enzyme</fullName>
    </recommendedName>
</protein>
<feature type="region of interest" description="Disordered" evidence="1">
    <location>
        <begin position="503"/>
        <end position="546"/>
    </location>
</feature>
<dbReference type="InterPro" id="IPR025496">
    <property type="entry name" value="DUF4387"/>
</dbReference>
<gene>
    <name evidence="4" type="ORF">PRZ48_000238</name>
</gene>
<evidence type="ECO:0008006" key="6">
    <source>
        <dbReference type="Google" id="ProtNLM"/>
    </source>
</evidence>
<dbReference type="Proteomes" id="UP001305779">
    <property type="component" value="Unassembled WGS sequence"/>
</dbReference>
<reference evidence="4 5" key="1">
    <citation type="journal article" date="2023" name="G3 (Bethesda)">
        <title>A chromosome-level genome assembly of Zasmidium syzygii isolated from banana leaves.</title>
        <authorList>
            <person name="van Westerhoven A.C."/>
            <person name="Mehrabi R."/>
            <person name="Talebi R."/>
            <person name="Steentjes M.B.F."/>
            <person name="Corcolon B."/>
            <person name="Chong P.A."/>
            <person name="Kema G.H.J."/>
            <person name="Seidl M.F."/>
        </authorList>
    </citation>
    <scope>NUCLEOTIDE SEQUENCE [LARGE SCALE GENOMIC DNA]</scope>
    <source>
        <strain evidence="4 5">P124</strain>
    </source>
</reference>
<dbReference type="InterPro" id="IPR010839">
    <property type="entry name" value="AtuA_N"/>
</dbReference>
<keyword evidence="5" id="KW-1185">Reference proteome</keyword>
<proteinExistence type="predicted"/>
<evidence type="ECO:0000259" key="2">
    <source>
        <dbReference type="Pfam" id="PF07287"/>
    </source>
</evidence>
<sequence length="663" mass="70570">MTPHFNETFVDGTSNGLSATAAAPVCHIITPVGMLGYGFSETETDDALAEAVGAQNAPVALILDSGSTDSGPSKLALGTTTCPRSSYVRDFRRLLRLGVKYQVPVLTSSAGGDGSDEHVELLTDIIAELAKEPEHASWKLKVLSVFSGISKDLVGERLAAGQVTGCGPAVPNLEQEALDKTPRVVGQMGPEPFLQAMIENPDFNVVIGGRAYDPAPYVAFCAFHSKKYAPNGSLANASSLELGAFTHMGKILECGGLCATPKSKGAAATVYQDGSFEMRPLDPNAKCTPLSVAAHTLYEKTRPDILTGPGGFLDLTKSTYVQSPDGVSVLVKGSSFQHVEAQGIPYTVKLEGARVTGYRTLMMGSFCDPILMPQIETFLDRIRDELVRQNSDIEEHWDLTWHVYPGDKAVFVVGEVLAATQADATNLASTARVYCMHAPYPGQKATSGNFGMGIGGQLEVQVGECAEFSVYHLLELGPGEEGLQSRDSPQGLFRLATKVVGEGRPSNSNASAPETIPGPNGTLSTPAAKKPSKQAEIPKPASKANAPPRTLIDVAKVVRSKNAGPYEITLDVMFDDQATYEIVKNADVLNGAVISKMFGIAEDQIVWFGFFDTAMAYKATIPRQRNGQASCSGGFGENDVHGSQQYVPLAMMELPKSLLDRLA</sequence>